<dbReference type="GO" id="GO:0008270">
    <property type="term" value="F:zinc ion binding"/>
    <property type="evidence" value="ECO:0007669"/>
    <property type="project" value="UniProtKB-KW"/>
</dbReference>
<reference evidence="11" key="2">
    <citation type="submission" date="2025-09" db="UniProtKB">
        <authorList>
            <consortium name="Ensembl"/>
        </authorList>
    </citation>
    <scope>IDENTIFICATION</scope>
</reference>
<dbReference type="Ensembl" id="ENSCCRT00010068548.1">
    <property type="protein sequence ID" value="ENSCCRP00010062460.1"/>
    <property type="gene ID" value="ENSCCRG00010026627.1"/>
</dbReference>
<organism evidence="11 12">
    <name type="scientific">Cyprinus carpio</name>
    <name type="common">Common carp</name>
    <dbReference type="NCBI Taxonomy" id="7962"/>
    <lineage>
        <taxon>Eukaryota</taxon>
        <taxon>Metazoa</taxon>
        <taxon>Chordata</taxon>
        <taxon>Craniata</taxon>
        <taxon>Vertebrata</taxon>
        <taxon>Euteleostomi</taxon>
        <taxon>Actinopterygii</taxon>
        <taxon>Neopterygii</taxon>
        <taxon>Teleostei</taxon>
        <taxon>Ostariophysi</taxon>
        <taxon>Cypriniformes</taxon>
        <taxon>Cyprinidae</taxon>
        <taxon>Cyprininae</taxon>
        <taxon>Cyprinus</taxon>
    </lineage>
</organism>
<keyword evidence="12" id="KW-1185">Reference proteome</keyword>
<dbReference type="SMART" id="SM00355">
    <property type="entry name" value="ZnF_C2H2"/>
    <property type="match status" value="2"/>
</dbReference>
<dbReference type="SUPFAM" id="SSF57667">
    <property type="entry name" value="beta-beta-alpha zinc fingers"/>
    <property type="match status" value="1"/>
</dbReference>
<dbReference type="FunFam" id="3.30.160.60:FF:001228">
    <property type="entry name" value="Zinc finger protein 236"/>
    <property type="match status" value="1"/>
</dbReference>
<proteinExistence type="inferred from homology"/>
<dbReference type="PANTHER" id="PTHR24394">
    <property type="entry name" value="ZINC FINGER PROTEIN"/>
    <property type="match status" value="1"/>
</dbReference>
<evidence type="ECO:0000256" key="9">
    <source>
        <dbReference type="ARBA" id="ARBA00023163"/>
    </source>
</evidence>
<evidence type="ECO:0000256" key="6">
    <source>
        <dbReference type="ARBA" id="ARBA00022833"/>
    </source>
</evidence>
<dbReference type="InterPro" id="IPR036236">
    <property type="entry name" value="Znf_C2H2_sf"/>
</dbReference>
<evidence type="ECO:0000256" key="8">
    <source>
        <dbReference type="ARBA" id="ARBA00023125"/>
    </source>
</evidence>
<comment type="subcellular location">
    <subcellularLocation>
        <location evidence="1">Nucleus</location>
    </subcellularLocation>
</comment>
<keyword evidence="7" id="KW-0805">Transcription regulation</keyword>
<keyword evidence="5" id="KW-0863">Zinc-finger</keyword>
<evidence type="ECO:0000256" key="2">
    <source>
        <dbReference type="ARBA" id="ARBA00006991"/>
    </source>
</evidence>
<dbReference type="AlphaFoldDB" id="A0A8C1LIE8"/>
<keyword evidence="10" id="KW-0539">Nucleus</keyword>
<evidence type="ECO:0000256" key="10">
    <source>
        <dbReference type="ARBA" id="ARBA00023242"/>
    </source>
</evidence>
<dbReference type="PROSITE" id="PS50157">
    <property type="entry name" value="ZINC_FINGER_C2H2_2"/>
    <property type="match status" value="2"/>
</dbReference>
<evidence type="ECO:0000256" key="4">
    <source>
        <dbReference type="ARBA" id="ARBA00022737"/>
    </source>
</evidence>
<keyword evidence="9" id="KW-0804">Transcription</keyword>
<dbReference type="GO" id="GO:0003677">
    <property type="term" value="F:DNA binding"/>
    <property type="evidence" value="ECO:0007669"/>
    <property type="project" value="UniProtKB-KW"/>
</dbReference>
<comment type="similarity">
    <text evidence="2">Belongs to the krueppel C2H2-type zinc-finger protein family.</text>
</comment>
<reference evidence="11" key="1">
    <citation type="submission" date="2025-08" db="UniProtKB">
        <authorList>
            <consortium name="Ensembl"/>
        </authorList>
    </citation>
    <scope>IDENTIFICATION</scope>
</reference>
<keyword evidence="3" id="KW-0479">Metal-binding</keyword>
<evidence type="ECO:0000256" key="3">
    <source>
        <dbReference type="ARBA" id="ARBA00022723"/>
    </source>
</evidence>
<protein>
    <submittedName>
        <fullName evidence="11">Uncharacterized protein</fullName>
    </submittedName>
</protein>
<keyword evidence="6" id="KW-0862">Zinc</keyword>
<keyword evidence="8" id="KW-0238">DNA-binding</keyword>
<keyword evidence="4" id="KW-0677">Repeat</keyword>
<evidence type="ECO:0000313" key="12">
    <source>
        <dbReference type="Proteomes" id="UP000694427"/>
    </source>
</evidence>
<evidence type="ECO:0000256" key="7">
    <source>
        <dbReference type="ARBA" id="ARBA00023015"/>
    </source>
</evidence>
<evidence type="ECO:0000313" key="11">
    <source>
        <dbReference type="Ensembl" id="ENSCCRP00010062460.1"/>
    </source>
</evidence>
<dbReference type="FunFam" id="3.30.160.60:FF:000634">
    <property type="entry name" value="Zinc finger X-chromosomal protein"/>
    <property type="match status" value="1"/>
</dbReference>
<accession>A0A8C1LIE8</accession>
<evidence type="ECO:0000256" key="1">
    <source>
        <dbReference type="ARBA" id="ARBA00004123"/>
    </source>
</evidence>
<dbReference type="PROSITE" id="PS00028">
    <property type="entry name" value="ZINC_FINGER_C2H2_1"/>
    <property type="match status" value="2"/>
</dbReference>
<name>A0A8C1LIE8_CYPCA</name>
<dbReference type="GO" id="GO:0005634">
    <property type="term" value="C:nucleus"/>
    <property type="evidence" value="ECO:0007669"/>
    <property type="project" value="UniProtKB-SubCell"/>
</dbReference>
<dbReference type="Proteomes" id="UP000694427">
    <property type="component" value="Unplaced"/>
</dbReference>
<dbReference type="GO" id="GO:0000981">
    <property type="term" value="F:DNA-binding transcription factor activity, RNA polymerase II-specific"/>
    <property type="evidence" value="ECO:0007669"/>
    <property type="project" value="TreeGrafter"/>
</dbReference>
<sequence>ICERYLKNHQKSHIEKTYDYPCELCDKRFSARKHLQAHMLVHTREKRYACEVCDKKFATSGNLNRHKAGHTGVKLYGCPICLKSLLDIHFT</sequence>
<dbReference type="Pfam" id="PF00096">
    <property type="entry name" value="zf-C2H2"/>
    <property type="match status" value="2"/>
</dbReference>
<evidence type="ECO:0000256" key="5">
    <source>
        <dbReference type="ARBA" id="ARBA00022771"/>
    </source>
</evidence>
<dbReference type="Gene3D" id="3.30.160.60">
    <property type="entry name" value="Classic Zinc Finger"/>
    <property type="match status" value="2"/>
</dbReference>
<dbReference type="PANTHER" id="PTHR24394:SF29">
    <property type="entry name" value="MYONEURIN"/>
    <property type="match status" value="1"/>
</dbReference>
<dbReference type="InterPro" id="IPR013087">
    <property type="entry name" value="Znf_C2H2_type"/>
</dbReference>